<comment type="subcellular location">
    <subcellularLocation>
        <location evidence="1">Cell membrane</location>
        <topology evidence="1">Multi-pass membrane protein</topology>
    </subcellularLocation>
</comment>
<dbReference type="RefSeq" id="WP_318643883.1">
    <property type="nucleotide sequence ID" value="NZ_CP137892.1"/>
</dbReference>
<evidence type="ECO:0000256" key="5">
    <source>
        <dbReference type="ARBA" id="ARBA00023136"/>
    </source>
</evidence>
<keyword evidence="8" id="KW-1185">Reference proteome</keyword>
<sequence length="209" mass="21907">MPEAHTLGLFVGAVTLLLLVPGPNMLFVMSHGLHYGWRGGVAAALGIALADLILTLLTAAGVTGMVAAWPPSFDLIRYCGAAYLLWMAYRALRSEGAGAGQAGDRVPLQAVMLRAMLNSLLNPKALLFFILFLPQFVVPANAALAAQLLLLGGLLTLLALLFHLGLGLLGGTVGRALGGWRRARSLQRWGLAGVLGGLALRLLVMPRPG</sequence>
<dbReference type="EMBL" id="CP137892">
    <property type="protein sequence ID" value="WPC04746.1"/>
    <property type="molecule type" value="Genomic_DNA"/>
</dbReference>
<dbReference type="InterPro" id="IPR001123">
    <property type="entry name" value="LeuE-type"/>
</dbReference>
<keyword evidence="3 6" id="KW-0812">Transmembrane</keyword>
<evidence type="ECO:0000256" key="6">
    <source>
        <dbReference type="SAM" id="Phobius"/>
    </source>
</evidence>
<dbReference type="PANTHER" id="PTHR30086">
    <property type="entry name" value="ARGININE EXPORTER PROTEIN ARGO"/>
    <property type="match status" value="1"/>
</dbReference>
<feature type="transmembrane region" description="Helical" evidence="6">
    <location>
        <begin position="6"/>
        <end position="29"/>
    </location>
</feature>
<evidence type="ECO:0000256" key="2">
    <source>
        <dbReference type="ARBA" id="ARBA00022475"/>
    </source>
</evidence>
<feature type="transmembrane region" description="Helical" evidence="6">
    <location>
        <begin position="125"/>
        <end position="144"/>
    </location>
</feature>
<protein>
    <submittedName>
        <fullName evidence="7">LysE family transporter</fullName>
    </submittedName>
</protein>
<name>A0ABZ0PV26_9PSED</name>
<feature type="transmembrane region" description="Helical" evidence="6">
    <location>
        <begin position="150"/>
        <end position="174"/>
    </location>
</feature>
<evidence type="ECO:0000313" key="7">
    <source>
        <dbReference type="EMBL" id="WPC04746.1"/>
    </source>
</evidence>
<keyword evidence="4 6" id="KW-1133">Transmembrane helix</keyword>
<keyword evidence="5 6" id="KW-0472">Membrane</keyword>
<evidence type="ECO:0000313" key="8">
    <source>
        <dbReference type="Proteomes" id="UP001305928"/>
    </source>
</evidence>
<reference evidence="7 8" key="1">
    <citation type="submission" date="2023-11" db="EMBL/GenBank/DDBJ databases">
        <title>Complete genome of Pseudomonas benzenivorans BA3361.</title>
        <authorList>
            <person name="Shin S.Y."/>
            <person name="Song J."/>
            <person name="Kang H."/>
        </authorList>
    </citation>
    <scope>NUCLEOTIDE SEQUENCE [LARGE SCALE GENOMIC DNA]</scope>
    <source>
        <strain evidence="7 8">HNIBRBA3361</strain>
    </source>
</reference>
<organism evidence="7 8">
    <name type="scientific">Pseudomonas benzenivorans</name>
    <dbReference type="NCBI Taxonomy" id="556533"/>
    <lineage>
        <taxon>Bacteria</taxon>
        <taxon>Pseudomonadati</taxon>
        <taxon>Pseudomonadota</taxon>
        <taxon>Gammaproteobacteria</taxon>
        <taxon>Pseudomonadales</taxon>
        <taxon>Pseudomonadaceae</taxon>
        <taxon>Pseudomonas</taxon>
    </lineage>
</organism>
<dbReference type="Pfam" id="PF01810">
    <property type="entry name" value="LysE"/>
    <property type="match status" value="1"/>
</dbReference>
<evidence type="ECO:0000256" key="3">
    <source>
        <dbReference type="ARBA" id="ARBA00022692"/>
    </source>
</evidence>
<dbReference type="PIRSF" id="PIRSF006324">
    <property type="entry name" value="LeuE"/>
    <property type="match status" value="1"/>
</dbReference>
<evidence type="ECO:0000256" key="1">
    <source>
        <dbReference type="ARBA" id="ARBA00004651"/>
    </source>
</evidence>
<evidence type="ECO:0000256" key="4">
    <source>
        <dbReference type="ARBA" id="ARBA00022989"/>
    </source>
</evidence>
<accession>A0ABZ0PV26</accession>
<keyword evidence="2" id="KW-1003">Cell membrane</keyword>
<gene>
    <name evidence="7" type="ORF">SBP02_18625</name>
</gene>
<dbReference type="PANTHER" id="PTHR30086:SF20">
    <property type="entry name" value="ARGININE EXPORTER PROTEIN ARGO-RELATED"/>
    <property type="match status" value="1"/>
</dbReference>
<feature type="transmembrane region" description="Helical" evidence="6">
    <location>
        <begin position="186"/>
        <end position="204"/>
    </location>
</feature>
<proteinExistence type="predicted"/>
<dbReference type="Proteomes" id="UP001305928">
    <property type="component" value="Chromosome"/>
</dbReference>
<feature type="transmembrane region" description="Helical" evidence="6">
    <location>
        <begin position="41"/>
        <end position="69"/>
    </location>
</feature>